<protein>
    <recommendedName>
        <fullName evidence="1">UPF0260 protein EYW49_02240</fullName>
    </recommendedName>
</protein>
<dbReference type="Pfam" id="PF03692">
    <property type="entry name" value="CxxCxxCC"/>
    <property type="match status" value="1"/>
</dbReference>
<dbReference type="EMBL" id="SJFN01000002">
    <property type="protein sequence ID" value="TBW40997.1"/>
    <property type="molecule type" value="Genomic_DNA"/>
</dbReference>
<gene>
    <name evidence="2" type="ORF">EYW49_02240</name>
</gene>
<comment type="similarity">
    <text evidence="1">Belongs to the UPF0260 family.</text>
</comment>
<dbReference type="InterPro" id="IPR005358">
    <property type="entry name" value="Puta_zinc/iron-chelating_dom"/>
</dbReference>
<dbReference type="HAMAP" id="MF_00676">
    <property type="entry name" value="UPF0260"/>
    <property type="match status" value="1"/>
</dbReference>
<evidence type="ECO:0000313" key="2">
    <source>
        <dbReference type="EMBL" id="TBW40997.1"/>
    </source>
</evidence>
<dbReference type="PANTHER" id="PTHR37421">
    <property type="entry name" value="UPF0260 PROTEIN YCGN"/>
    <property type="match status" value="1"/>
</dbReference>
<dbReference type="PANTHER" id="PTHR37421:SF1">
    <property type="entry name" value="UPF0260 PROTEIN YCGN"/>
    <property type="match status" value="1"/>
</dbReference>
<dbReference type="OrthoDB" id="9786855at2"/>
<proteinExistence type="inferred from homology"/>
<reference evidence="2 3" key="1">
    <citation type="submission" date="2019-02" db="EMBL/GenBank/DDBJ databases">
        <title>Siculibacillus lacustris gen. nov., sp. nov., a new rosette-forming bacterium isolated from a freshwater crater lake (Lake St. Ana, Romania).</title>
        <authorList>
            <person name="Felfoldi T."/>
            <person name="Marton Z."/>
            <person name="Szabo A."/>
            <person name="Mentes A."/>
            <person name="Boka K."/>
            <person name="Marialigeti K."/>
            <person name="Mathe I."/>
            <person name="Koncz M."/>
            <person name="Schumann P."/>
            <person name="Toth E."/>
        </authorList>
    </citation>
    <scope>NUCLEOTIDE SEQUENCE [LARGE SCALE GENOMIC DNA]</scope>
    <source>
        <strain evidence="2 3">SA-279</strain>
    </source>
</reference>
<dbReference type="NCBIfam" id="NF003501">
    <property type="entry name" value="PRK05170.1-5"/>
    <property type="match status" value="1"/>
</dbReference>
<dbReference type="NCBIfam" id="NF003507">
    <property type="entry name" value="PRK05170.2-5"/>
    <property type="match status" value="1"/>
</dbReference>
<dbReference type="InterPro" id="IPR008228">
    <property type="entry name" value="UCP006173"/>
</dbReference>
<dbReference type="AlphaFoldDB" id="A0A4Q9VX78"/>
<comment type="caution">
    <text evidence="2">The sequence shown here is derived from an EMBL/GenBank/DDBJ whole genome shotgun (WGS) entry which is preliminary data.</text>
</comment>
<keyword evidence="3" id="KW-1185">Reference proteome</keyword>
<name>A0A4Q9VX78_9HYPH</name>
<organism evidence="2 3">
    <name type="scientific">Siculibacillus lacustris</name>
    <dbReference type="NCBI Taxonomy" id="1549641"/>
    <lineage>
        <taxon>Bacteria</taxon>
        <taxon>Pseudomonadati</taxon>
        <taxon>Pseudomonadota</taxon>
        <taxon>Alphaproteobacteria</taxon>
        <taxon>Hyphomicrobiales</taxon>
        <taxon>Ancalomicrobiaceae</taxon>
        <taxon>Siculibacillus</taxon>
    </lineage>
</organism>
<evidence type="ECO:0000256" key="1">
    <source>
        <dbReference type="HAMAP-Rule" id="MF_00676"/>
    </source>
</evidence>
<sequence>MVDGSLSKAHVRVESFDRSILRRAAKPGVPALDDFESPAEPLPFWRTKRLEELDRDEWESLCDRCGRCCLNKLEDEETGEIYWTNVACRLLDHASACCSSYPNRHDFVPDCIELDPDEVVSQTYTWLPPTCGYRLIAGGRDLMWWHPLVSGDPDTVHAAGISIRNRVISEVDVPEDRLEDHLVDWPGLVPDGTTLPPRS</sequence>
<evidence type="ECO:0000313" key="3">
    <source>
        <dbReference type="Proteomes" id="UP000292781"/>
    </source>
</evidence>
<dbReference type="Proteomes" id="UP000292781">
    <property type="component" value="Unassembled WGS sequence"/>
</dbReference>
<accession>A0A4Q9VX78</accession>